<gene>
    <name evidence="7" type="ORF">GCM10022416_09550</name>
</gene>
<dbReference type="Pfam" id="PF23186">
    <property type="entry name" value="DUF7059"/>
    <property type="match status" value="1"/>
</dbReference>
<proteinExistence type="inferred from homology"/>
<dbReference type="InterPro" id="IPR007848">
    <property type="entry name" value="Small_mtfrase_dom"/>
</dbReference>
<dbReference type="InterPro" id="IPR055487">
    <property type="entry name" value="DUF7059"/>
</dbReference>
<dbReference type="PANTHER" id="PTHR45875">
    <property type="entry name" value="METHYLTRANSFERASE N6AMT1"/>
    <property type="match status" value="1"/>
</dbReference>
<dbReference type="GO" id="GO:0008168">
    <property type="term" value="F:methyltransferase activity"/>
    <property type="evidence" value="ECO:0007669"/>
    <property type="project" value="UniProtKB-KW"/>
</dbReference>
<evidence type="ECO:0000313" key="8">
    <source>
        <dbReference type="Proteomes" id="UP001500266"/>
    </source>
</evidence>
<dbReference type="InterPro" id="IPR002052">
    <property type="entry name" value="DNA_methylase_N6_adenine_CS"/>
</dbReference>
<keyword evidence="3" id="KW-0808">Transferase</keyword>
<dbReference type="Proteomes" id="UP001500266">
    <property type="component" value="Unassembled WGS sequence"/>
</dbReference>
<dbReference type="GO" id="GO:0032259">
    <property type="term" value="P:methylation"/>
    <property type="evidence" value="ECO:0007669"/>
    <property type="project" value="UniProtKB-KW"/>
</dbReference>
<dbReference type="InterPro" id="IPR029063">
    <property type="entry name" value="SAM-dependent_MTases_sf"/>
</dbReference>
<dbReference type="PROSITE" id="PS00092">
    <property type="entry name" value="N6_MTASE"/>
    <property type="match status" value="1"/>
</dbReference>
<sequence>MSDQPAASLSRVRAALQRADYTVAAVRDLLGPVAGGALSRDEIVPALRATAGGSPLETLVRLFWLQVPVPGDAPPVDELADDLVAAGLVERSGGEVRALLRVEPVESVSGAGHVGHVVSDLRIRPGSGGRPAPEHVVGAGGASAGLARLVVHRAVDNALDLGTGCGVQALHLADPAVRPAPRAITATDVNPRALRLAAMSFALSGLDGVDLREGPLLEPVRGRRFDLVVSNPPFVIAPDAGPRFTYRESGLPGDEFCRRLVAEVPGVLTEDGRCQLLANWLHVDGTPWQERVGAWVEASGCDAWVVQRDVQDPAEYVELWLRDSCEAGTPEYRERYDAWLDHFERQRVTGIGFGWITLRNAGREQPVVRVEELRHAVQEPVGGYVDGILDGLAAAREFSTACGRQDVRLRTALGVVQEQIGPPGAEDPERIVLRQTGRLRRAAGVGTVEAGLAGVCDGTLPLGPLLAAIAQLTGLDPDQVRAHAAAVLPELIADGFFEVVPPA</sequence>
<feature type="domain" description="Methyltransferase small" evidence="5">
    <location>
        <begin position="147"/>
        <end position="236"/>
    </location>
</feature>
<evidence type="ECO:0000259" key="6">
    <source>
        <dbReference type="Pfam" id="PF23186"/>
    </source>
</evidence>
<evidence type="ECO:0000313" key="7">
    <source>
        <dbReference type="EMBL" id="GAA4131127.1"/>
    </source>
</evidence>
<reference evidence="8" key="1">
    <citation type="journal article" date="2019" name="Int. J. Syst. Evol. Microbiol.">
        <title>The Global Catalogue of Microorganisms (GCM) 10K type strain sequencing project: providing services to taxonomists for standard genome sequencing and annotation.</title>
        <authorList>
            <consortium name="The Broad Institute Genomics Platform"/>
            <consortium name="The Broad Institute Genome Sequencing Center for Infectious Disease"/>
            <person name="Wu L."/>
            <person name="Ma J."/>
        </authorList>
    </citation>
    <scope>NUCLEOTIDE SEQUENCE [LARGE SCALE GENOMIC DNA]</scope>
    <source>
        <strain evidence="8">JCM 17316</strain>
    </source>
</reference>
<keyword evidence="2 7" id="KW-0489">Methyltransferase</keyword>
<evidence type="ECO:0000256" key="2">
    <source>
        <dbReference type="ARBA" id="ARBA00022603"/>
    </source>
</evidence>
<evidence type="ECO:0000256" key="4">
    <source>
        <dbReference type="ARBA" id="ARBA00022691"/>
    </source>
</evidence>
<name>A0ABP7Y648_9ACTN</name>
<evidence type="ECO:0000259" key="5">
    <source>
        <dbReference type="Pfam" id="PF05175"/>
    </source>
</evidence>
<protein>
    <submittedName>
        <fullName evidence="7">Class I SAM-dependent methyltransferase</fullName>
    </submittedName>
</protein>
<evidence type="ECO:0000256" key="1">
    <source>
        <dbReference type="ARBA" id="ARBA00006149"/>
    </source>
</evidence>
<accession>A0ABP7Y648</accession>
<comment type="similarity">
    <text evidence="1">Belongs to the eukaryotic/archaeal PrmC-related family.</text>
</comment>
<dbReference type="PANTHER" id="PTHR45875:SF1">
    <property type="entry name" value="METHYLTRANSFERASE N6AMT1"/>
    <property type="match status" value="1"/>
</dbReference>
<keyword evidence="8" id="KW-1185">Reference proteome</keyword>
<dbReference type="InterPro" id="IPR052190">
    <property type="entry name" value="Euk-Arch_PrmC-MTase"/>
</dbReference>
<organism evidence="7 8">
    <name type="scientific">Actinomadura keratinilytica</name>
    <dbReference type="NCBI Taxonomy" id="547461"/>
    <lineage>
        <taxon>Bacteria</taxon>
        <taxon>Bacillati</taxon>
        <taxon>Actinomycetota</taxon>
        <taxon>Actinomycetes</taxon>
        <taxon>Streptosporangiales</taxon>
        <taxon>Thermomonosporaceae</taxon>
        <taxon>Actinomadura</taxon>
    </lineage>
</organism>
<dbReference type="Pfam" id="PF05175">
    <property type="entry name" value="MTS"/>
    <property type="match status" value="1"/>
</dbReference>
<dbReference type="Gene3D" id="3.40.50.150">
    <property type="entry name" value="Vaccinia Virus protein VP39"/>
    <property type="match status" value="1"/>
</dbReference>
<dbReference type="SUPFAM" id="SSF53335">
    <property type="entry name" value="S-adenosyl-L-methionine-dependent methyltransferases"/>
    <property type="match status" value="1"/>
</dbReference>
<evidence type="ECO:0000256" key="3">
    <source>
        <dbReference type="ARBA" id="ARBA00022679"/>
    </source>
</evidence>
<dbReference type="EMBL" id="BAABDO010000008">
    <property type="protein sequence ID" value="GAA4131127.1"/>
    <property type="molecule type" value="Genomic_DNA"/>
</dbReference>
<dbReference type="RefSeq" id="WP_345017765.1">
    <property type="nucleotide sequence ID" value="NZ_BAABDO010000008.1"/>
</dbReference>
<feature type="domain" description="DUF7059" evidence="6">
    <location>
        <begin position="18"/>
        <end position="98"/>
    </location>
</feature>
<keyword evidence="4" id="KW-0949">S-adenosyl-L-methionine</keyword>
<comment type="caution">
    <text evidence="7">The sequence shown here is derived from an EMBL/GenBank/DDBJ whole genome shotgun (WGS) entry which is preliminary data.</text>
</comment>
<dbReference type="CDD" id="cd02440">
    <property type="entry name" value="AdoMet_MTases"/>
    <property type="match status" value="1"/>
</dbReference>